<comment type="caution">
    <text evidence="2">The sequence shown here is derived from an EMBL/GenBank/DDBJ whole genome shotgun (WGS) entry which is preliminary data.</text>
</comment>
<name>A0ABW5CY32_9BACT</name>
<evidence type="ECO:0000313" key="3">
    <source>
        <dbReference type="Proteomes" id="UP001597374"/>
    </source>
</evidence>
<keyword evidence="1" id="KW-1133">Transmembrane helix</keyword>
<proteinExistence type="predicted"/>
<keyword evidence="3" id="KW-1185">Reference proteome</keyword>
<feature type="transmembrane region" description="Helical" evidence="1">
    <location>
        <begin position="24"/>
        <end position="47"/>
    </location>
</feature>
<gene>
    <name evidence="2" type="ORF">ACFSKP_11960</name>
</gene>
<evidence type="ECO:0000256" key="1">
    <source>
        <dbReference type="SAM" id="Phobius"/>
    </source>
</evidence>
<evidence type="ECO:0000313" key="2">
    <source>
        <dbReference type="EMBL" id="MFD2246975.1"/>
    </source>
</evidence>
<organism evidence="2 3">
    <name type="scientific">Pontibacter ruber</name>
    <dbReference type="NCBI Taxonomy" id="1343895"/>
    <lineage>
        <taxon>Bacteria</taxon>
        <taxon>Pseudomonadati</taxon>
        <taxon>Bacteroidota</taxon>
        <taxon>Cytophagia</taxon>
        <taxon>Cytophagales</taxon>
        <taxon>Hymenobacteraceae</taxon>
        <taxon>Pontibacter</taxon>
    </lineage>
</organism>
<dbReference type="Proteomes" id="UP001597374">
    <property type="component" value="Unassembled WGS sequence"/>
</dbReference>
<accession>A0ABW5CY32</accession>
<sequence length="232" mass="25697">MLLLFSLPDLLSFGECKGPNCFPFLQLFFFLFLLFFSLPAGSYLAFFCEAAAKVRSFLLSKQANKKTFFLFSCSFALLSNPCRLCYQPCLCLLFRSLPSEGAAKVRNVFLPASYPGKIIFTFFPVAAAELRLLLSLPCRLSAKAPFPLPFFSVGSAKVGLVSGFARGAKRICLHFSQLTHLQDHYFTLCFLPSIHGVVPVQFRSAHLCFPLLSKLSAGSFLEVSVLIIHAAH</sequence>
<reference evidence="3" key="1">
    <citation type="journal article" date="2019" name="Int. J. Syst. Evol. Microbiol.">
        <title>The Global Catalogue of Microorganisms (GCM) 10K type strain sequencing project: providing services to taxonomists for standard genome sequencing and annotation.</title>
        <authorList>
            <consortium name="The Broad Institute Genomics Platform"/>
            <consortium name="The Broad Institute Genome Sequencing Center for Infectious Disease"/>
            <person name="Wu L."/>
            <person name="Ma J."/>
        </authorList>
    </citation>
    <scope>NUCLEOTIDE SEQUENCE [LARGE SCALE GENOMIC DNA]</scope>
    <source>
        <strain evidence="3">CGMCC 4.1782</strain>
    </source>
</reference>
<keyword evidence="1" id="KW-0472">Membrane</keyword>
<keyword evidence="1" id="KW-0812">Transmembrane</keyword>
<evidence type="ECO:0008006" key="4">
    <source>
        <dbReference type="Google" id="ProtNLM"/>
    </source>
</evidence>
<dbReference type="RefSeq" id="WP_377496518.1">
    <property type="nucleotide sequence ID" value="NZ_JBHUIM010000001.1"/>
</dbReference>
<protein>
    <recommendedName>
        <fullName evidence="4">Transmembrane protein</fullName>
    </recommendedName>
</protein>
<dbReference type="EMBL" id="JBHUIM010000001">
    <property type="protein sequence ID" value="MFD2246975.1"/>
    <property type="molecule type" value="Genomic_DNA"/>
</dbReference>